<evidence type="ECO:0000256" key="6">
    <source>
        <dbReference type="ARBA" id="ARBA00038076"/>
    </source>
</evidence>
<keyword evidence="3 7" id="KW-0812">Transmembrane</keyword>
<dbReference type="EMBL" id="CP036272">
    <property type="protein sequence ID" value="QDT58036.1"/>
    <property type="molecule type" value="Genomic_DNA"/>
</dbReference>
<keyword evidence="2" id="KW-1003">Cell membrane</keyword>
<dbReference type="InterPro" id="IPR050250">
    <property type="entry name" value="Macrolide_Exporter_MacB"/>
</dbReference>
<dbReference type="OrthoDB" id="9770099at2"/>
<feature type="transmembrane region" description="Helical" evidence="7">
    <location>
        <begin position="400"/>
        <end position="423"/>
    </location>
</feature>
<evidence type="ECO:0000313" key="10">
    <source>
        <dbReference type="EMBL" id="QDT58036.1"/>
    </source>
</evidence>
<feature type="transmembrane region" description="Helical" evidence="7">
    <location>
        <begin position="361"/>
        <end position="394"/>
    </location>
</feature>
<dbReference type="InterPro" id="IPR003838">
    <property type="entry name" value="ABC3_permease_C"/>
</dbReference>
<accession>A0A517SPI6</accession>
<dbReference type="GO" id="GO:0005524">
    <property type="term" value="F:ATP binding"/>
    <property type="evidence" value="ECO:0007669"/>
    <property type="project" value="UniProtKB-KW"/>
</dbReference>
<keyword evidence="10" id="KW-0547">Nucleotide-binding</keyword>
<sequence length="440" mass="47181">MWFTTFRLSARNLWLHKLRSSLTLLGTILGVASVIAMLSIGEGSKQEALDRIRSMGANNVIVRTIQPAGQEEGADSSATQPAMVTTSTYKINAYGLTYGDLRSIDALPTQKDVVPVMIKHGEVARQSQRMAKARLLGTTPNFQATRIMNVARGRFLLDSDLENMANVAVLADGAAQKLFGISDPLEQAILIRGTAFRVIGVMEPSDSGVARSGQSEGSDSNFDVFIPLSTGAAIFGFNEREGSRGSREFHRVELNEITLAVHATGDQTDSSRNVVPVANMVRTLLEKRHGGKQDYQVVVPVELMAQAAHEKRIWNLVLAAIAGISLLVGGIGIMNIMLATVTERTREIGIRRAIGAKKRDIIRQFLVETTVLSAMGGVLGVILGVAIPICVTLFAGMATVTSLGAVLLAFGCSVLTGIVFGVYPAYKAASMSPIEALRKQ</sequence>
<evidence type="ECO:0000256" key="4">
    <source>
        <dbReference type="ARBA" id="ARBA00022989"/>
    </source>
</evidence>
<dbReference type="GO" id="GO:0005886">
    <property type="term" value="C:plasma membrane"/>
    <property type="evidence" value="ECO:0007669"/>
    <property type="project" value="UniProtKB-SubCell"/>
</dbReference>
<keyword evidence="4 7" id="KW-1133">Transmembrane helix</keyword>
<evidence type="ECO:0000256" key="7">
    <source>
        <dbReference type="SAM" id="Phobius"/>
    </source>
</evidence>
<comment type="subcellular location">
    <subcellularLocation>
        <location evidence="1">Cell membrane</location>
        <topology evidence="1">Multi-pass membrane protein</topology>
    </subcellularLocation>
</comment>
<dbReference type="GO" id="GO:0016787">
    <property type="term" value="F:hydrolase activity"/>
    <property type="evidence" value="ECO:0007669"/>
    <property type="project" value="UniProtKB-KW"/>
</dbReference>
<keyword evidence="10" id="KW-0067">ATP-binding</keyword>
<evidence type="ECO:0000256" key="2">
    <source>
        <dbReference type="ARBA" id="ARBA00022475"/>
    </source>
</evidence>
<proteinExistence type="inferred from homology"/>
<evidence type="ECO:0000256" key="3">
    <source>
        <dbReference type="ARBA" id="ARBA00022692"/>
    </source>
</evidence>
<protein>
    <submittedName>
        <fullName evidence="10">Macrolide export ATP-binding/permease protein MacB</fullName>
        <ecNumber evidence="10">3.6.3.-</ecNumber>
    </submittedName>
</protein>
<dbReference type="PANTHER" id="PTHR30572">
    <property type="entry name" value="MEMBRANE COMPONENT OF TRANSPORTER-RELATED"/>
    <property type="match status" value="1"/>
</dbReference>
<feature type="transmembrane region" description="Helical" evidence="7">
    <location>
        <begin position="313"/>
        <end position="340"/>
    </location>
</feature>
<feature type="transmembrane region" description="Helical" evidence="7">
    <location>
        <begin position="21"/>
        <end position="41"/>
    </location>
</feature>
<dbReference type="PANTHER" id="PTHR30572:SF4">
    <property type="entry name" value="ABC TRANSPORTER PERMEASE YTRF"/>
    <property type="match status" value="1"/>
</dbReference>
<evidence type="ECO:0000259" key="8">
    <source>
        <dbReference type="Pfam" id="PF02687"/>
    </source>
</evidence>
<keyword evidence="5 7" id="KW-0472">Membrane</keyword>
<dbReference type="InterPro" id="IPR025857">
    <property type="entry name" value="MacB_PCD"/>
</dbReference>
<dbReference type="Pfam" id="PF12704">
    <property type="entry name" value="MacB_PCD"/>
    <property type="match status" value="1"/>
</dbReference>
<gene>
    <name evidence="10" type="primary">macB_3</name>
    <name evidence="10" type="ORF">SV7mr_05250</name>
</gene>
<keyword evidence="11" id="KW-1185">Reference proteome</keyword>
<dbReference type="Proteomes" id="UP000315003">
    <property type="component" value="Chromosome"/>
</dbReference>
<evidence type="ECO:0000256" key="1">
    <source>
        <dbReference type="ARBA" id="ARBA00004651"/>
    </source>
</evidence>
<dbReference type="GO" id="GO:0022857">
    <property type="term" value="F:transmembrane transporter activity"/>
    <property type="evidence" value="ECO:0007669"/>
    <property type="project" value="TreeGrafter"/>
</dbReference>
<evidence type="ECO:0000313" key="11">
    <source>
        <dbReference type="Proteomes" id="UP000315003"/>
    </source>
</evidence>
<organism evidence="10 11">
    <name type="scientific">Stieleria bergensis</name>
    <dbReference type="NCBI Taxonomy" id="2528025"/>
    <lineage>
        <taxon>Bacteria</taxon>
        <taxon>Pseudomonadati</taxon>
        <taxon>Planctomycetota</taxon>
        <taxon>Planctomycetia</taxon>
        <taxon>Pirellulales</taxon>
        <taxon>Pirellulaceae</taxon>
        <taxon>Stieleria</taxon>
    </lineage>
</organism>
<dbReference type="AlphaFoldDB" id="A0A517SPI6"/>
<evidence type="ECO:0000256" key="5">
    <source>
        <dbReference type="ARBA" id="ARBA00023136"/>
    </source>
</evidence>
<feature type="domain" description="ABC3 transporter permease C-terminal" evidence="8">
    <location>
        <begin position="320"/>
        <end position="433"/>
    </location>
</feature>
<evidence type="ECO:0000259" key="9">
    <source>
        <dbReference type="Pfam" id="PF12704"/>
    </source>
</evidence>
<dbReference type="RefSeq" id="WP_145268912.1">
    <property type="nucleotide sequence ID" value="NZ_CP036272.1"/>
</dbReference>
<comment type="similarity">
    <text evidence="6">Belongs to the ABC-4 integral membrane protein family.</text>
</comment>
<feature type="domain" description="MacB-like periplasmic core" evidence="9">
    <location>
        <begin position="20"/>
        <end position="235"/>
    </location>
</feature>
<dbReference type="EC" id="3.6.3.-" evidence="10"/>
<dbReference type="Pfam" id="PF02687">
    <property type="entry name" value="FtsX"/>
    <property type="match status" value="1"/>
</dbReference>
<name>A0A517SPI6_9BACT</name>
<keyword evidence="10" id="KW-0378">Hydrolase</keyword>
<reference evidence="10 11" key="1">
    <citation type="submission" date="2019-02" db="EMBL/GenBank/DDBJ databases">
        <title>Deep-cultivation of Planctomycetes and their phenomic and genomic characterization uncovers novel biology.</title>
        <authorList>
            <person name="Wiegand S."/>
            <person name="Jogler M."/>
            <person name="Boedeker C."/>
            <person name="Pinto D."/>
            <person name="Vollmers J."/>
            <person name="Rivas-Marin E."/>
            <person name="Kohn T."/>
            <person name="Peeters S.H."/>
            <person name="Heuer A."/>
            <person name="Rast P."/>
            <person name="Oberbeckmann S."/>
            <person name="Bunk B."/>
            <person name="Jeske O."/>
            <person name="Meyerdierks A."/>
            <person name="Storesund J.E."/>
            <person name="Kallscheuer N."/>
            <person name="Luecker S."/>
            <person name="Lage O.M."/>
            <person name="Pohl T."/>
            <person name="Merkel B.J."/>
            <person name="Hornburger P."/>
            <person name="Mueller R.-W."/>
            <person name="Bruemmer F."/>
            <person name="Labrenz M."/>
            <person name="Spormann A.M."/>
            <person name="Op den Camp H."/>
            <person name="Overmann J."/>
            <person name="Amann R."/>
            <person name="Jetten M.S.M."/>
            <person name="Mascher T."/>
            <person name="Medema M.H."/>
            <person name="Devos D.P."/>
            <person name="Kaster A.-K."/>
            <person name="Ovreas L."/>
            <person name="Rohde M."/>
            <person name="Galperin M.Y."/>
            <person name="Jogler C."/>
        </authorList>
    </citation>
    <scope>NUCLEOTIDE SEQUENCE [LARGE SCALE GENOMIC DNA]</scope>
    <source>
        <strain evidence="10 11">SV_7m_r</strain>
    </source>
</reference>